<dbReference type="PROSITE" id="PS50158">
    <property type="entry name" value="ZF_CCHC"/>
    <property type="match status" value="1"/>
</dbReference>
<feature type="domain" description="CCHC-type" evidence="4">
    <location>
        <begin position="368"/>
        <end position="382"/>
    </location>
</feature>
<dbReference type="InterPro" id="IPR005162">
    <property type="entry name" value="Retrotrans_gag_dom"/>
</dbReference>
<dbReference type="SUPFAM" id="SSF57756">
    <property type="entry name" value="Retrovirus zinc finger-like domains"/>
    <property type="match status" value="1"/>
</dbReference>
<dbReference type="Pfam" id="PF03732">
    <property type="entry name" value="Retrotrans_gag"/>
    <property type="match status" value="1"/>
</dbReference>
<evidence type="ECO:0000313" key="6">
    <source>
        <dbReference type="Proteomes" id="UP000219338"/>
    </source>
</evidence>
<dbReference type="EMBL" id="FUEG01000005">
    <property type="protein sequence ID" value="SJL04862.1"/>
    <property type="molecule type" value="Genomic_DNA"/>
</dbReference>
<evidence type="ECO:0000256" key="2">
    <source>
        <dbReference type="PROSITE-ProRule" id="PRU00047"/>
    </source>
</evidence>
<dbReference type="GO" id="GO:0003676">
    <property type="term" value="F:nucleic acid binding"/>
    <property type="evidence" value="ECO:0007669"/>
    <property type="project" value="InterPro"/>
</dbReference>
<keyword evidence="2" id="KW-0862">Zinc</keyword>
<evidence type="ECO:0000259" key="4">
    <source>
        <dbReference type="PROSITE" id="PS50158"/>
    </source>
</evidence>
<feature type="compositionally biased region" description="Basic and acidic residues" evidence="3">
    <location>
        <begin position="405"/>
        <end position="415"/>
    </location>
</feature>
<dbReference type="OMA" id="HIVAMNE"/>
<dbReference type="GO" id="GO:0006397">
    <property type="term" value="P:mRNA processing"/>
    <property type="evidence" value="ECO:0007669"/>
    <property type="project" value="UniProtKB-KW"/>
</dbReference>
<dbReference type="Gene3D" id="4.10.60.10">
    <property type="entry name" value="Zinc finger, CCHC-type"/>
    <property type="match status" value="1"/>
</dbReference>
<feature type="compositionally biased region" description="Polar residues" evidence="3">
    <location>
        <begin position="382"/>
        <end position="401"/>
    </location>
</feature>
<feature type="compositionally biased region" description="Pro residues" evidence="3">
    <location>
        <begin position="95"/>
        <end position="104"/>
    </location>
</feature>
<feature type="compositionally biased region" description="Polar residues" evidence="3">
    <location>
        <begin position="1"/>
        <end position="13"/>
    </location>
</feature>
<proteinExistence type="predicted"/>
<dbReference type="SMART" id="SM00343">
    <property type="entry name" value="ZnF_C2HC"/>
    <property type="match status" value="1"/>
</dbReference>
<feature type="region of interest" description="Disordered" evidence="3">
    <location>
        <begin position="320"/>
        <end position="342"/>
    </location>
</feature>
<feature type="compositionally biased region" description="Basic and acidic residues" evidence="3">
    <location>
        <begin position="43"/>
        <end position="52"/>
    </location>
</feature>
<keyword evidence="1" id="KW-0507">mRNA processing</keyword>
<protein>
    <recommendedName>
        <fullName evidence="4">CCHC-type domain-containing protein</fullName>
    </recommendedName>
</protein>
<accession>A0A284R808</accession>
<evidence type="ECO:0000256" key="1">
    <source>
        <dbReference type="ARBA" id="ARBA00022664"/>
    </source>
</evidence>
<dbReference type="Proteomes" id="UP000219338">
    <property type="component" value="Unassembled WGS sequence"/>
</dbReference>
<dbReference type="InterPro" id="IPR001878">
    <property type="entry name" value="Znf_CCHC"/>
</dbReference>
<gene>
    <name evidence="5" type="ORF">ARMOST_08233</name>
</gene>
<dbReference type="OrthoDB" id="9445845at2759"/>
<dbReference type="InterPro" id="IPR036875">
    <property type="entry name" value="Znf_CCHC_sf"/>
</dbReference>
<keyword evidence="6" id="KW-1185">Reference proteome</keyword>
<feature type="region of interest" description="Disordered" evidence="3">
    <location>
        <begin position="382"/>
        <end position="415"/>
    </location>
</feature>
<dbReference type="AlphaFoldDB" id="A0A284R808"/>
<evidence type="ECO:0000313" key="5">
    <source>
        <dbReference type="EMBL" id="SJL04862.1"/>
    </source>
</evidence>
<reference evidence="6" key="1">
    <citation type="journal article" date="2017" name="Nat. Ecol. Evol.">
        <title>Genome expansion and lineage-specific genetic innovations in the forest pathogenic fungi Armillaria.</title>
        <authorList>
            <person name="Sipos G."/>
            <person name="Prasanna A.N."/>
            <person name="Walter M.C."/>
            <person name="O'Connor E."/>
            <person name="Balint B."/>
            <person name="Krizsan K."/>
            <person name="Kiss B."/>
            <person name="Hess J."/>
            <person name="Varga T."/>
            <person name="Slot J."/>
            <person name="Riley R."/>
            <person name="Boka B."/>
            <person name="Rigling D."/>
            <person name="Barry K."/>
            <person name="Lee J."/>
            <person name="Mihaltcheva S."/>
            <person name="LaButti K."/>
            <person name="Lipzen A."/>
            <person name="Waldron R."/>
            <person name="Moloney N.M."/>
            <person name="Sperisen C."/>
            <person name="Kredics L."/>
            <person name="Vagvoelgyi C."/>
            <person name="Patrignani A."/>
            <person name="Fitzpatrick D."/>
            <person name="Nagy I."/>
            <person name="Doyle S."/>
            <person name="Anderson J.B."/>
            <person name="Grigoriev I.V."/>
            <person name="Gueldener U."/>
            <person name="Muensterkoetter M."/>
            <person name="Nagy L.G."/>
        </authorList>
    </citation>
    <scope>NUCLEOTIDE SEQUENCE [LARGE SCALE GENOMIC DNA]</scope>
    <source>
        <strain evidence="6">C18/9</strain>
    </source>
</reference>
<dbReference type="Pfam" id="PF00098">
    <property type="entry name" value="zf-CCHC"/>
    <property type="match status" value="1"/>
</dbReference>
<feature type="compositionally biased region" description="Basic and acidic residues" evidence="3">
    <location>
        <begin position="73"/>
        <end position="82"/>
    </location>
</feature>
<keyword evidence="2" id="KW-0863">Zinc-finger</keyword>
<feature type="region of interest" description="Disordered" evidence="3">
    <location>
        <begin position="1"/>
        <end position="104"/>
    </location>
</feature>
<keyword evidence="2" id="KW-0479">Metal-binding</keyword>
<sequence length="415" mass="46392">MLTSRPLSFSTPRSHPYKGKGRVQAGGDTNPWEAQPDPDDESDSHISVEEPPRPSGSNQPPVPTWKPSTSMFRGDKPPDRYADPVARNKNRWSLPGPPDKFGPDDIPPNPVGAMGDEAPWIGCKPDLIRKPLPFKGEPDDIDRFITDCQMYFQVHSAYMWPDPYRVAFASSYLEDKAKDWWTLQLTELYSATRGKYRFPIWTDFTDALDKKFKDPAHEEKQKAKMYALRMTLTMTALEYFQDLEVLAKKARLRTNTDDRGHMVTALCQGVPASYTNMIANIGIGIPVGYEQWKEHIVAMNEERQRKQAIDLISGMYQPRAQQSKPNAGMPKGASGMTTSLTPKKTVTGTTFGGQGQPMDIDAIKSGNCFRCGQKGHISKNCPLQSWNKGKQEVRASTTEPSMGSKVKEVKDSAGK</sequence>
<evidence type="ECO:0000256" key="3">
    <source>
        <dbReference type="SAM" id="MobiDB-lite"/>
    </source>
</evidence>
<organism evidence="5 6">
    <name type="scientific">Armillaria ostoyae</name>
    <name type="common">Armillaria root rot fungus</name>
    <dbReference type="NCBI Taxonomy" id="47428"/>
    <lineage>
        <taxon>Eukaryota</taxon>
        <taxon>Fungi</taxon>
        <taxon>Dikarya</taxon>
        <taxon>Basidiomycota</taxon>
        <taxon>Agaricomycotina</taxon>
        <taxon>Agaricomycetes</taxon>
        <taxon>Agaricomycetidae</taxon>
        <taxon>Agaricales</taxon>
        <taxon>Marasmiineae</taxon>
        <taxon>Physalacriaceae</taxon>
        <taxon>Armillaria</taxon>
    </lineage>
</organism>
<name>A0A284R808_ARMOS</name>
<dbReference type="GO" id="GO:0008270">
    <property type="term" value="F:zinc ion binding"/>
    <property type="evidence" value="ECO:0007669"/>
    <property type="project" value="UniProtKB-KW"/>
</dbReference>